<dbReference type="Gene3D" id="2.60.40.3120">
    <property type="match status" value="1"/>
</dbReference>
<evidence type="ECO:0000313" key="16">
    <source>
        <dbReference type="Proteomes" id="UP000694555"/>
    </source>
</evidence>
<comment type="cofactor">
    <cofactor evidence="1">
        <name>Zn(2+)</name>
        <dbReference type="ChEBI" id="CHEBI:29105"/>
    </cofactor>
</comment>
<dbReference type="FunFam" id="2.60.40.3120:FF:000001">
    <property type="entry name" value="cytosolic carboxypeptidase 1 isoform X1"/>
    <property type="match status" value="1"/>
</dbReference>
<name>A0A8B9Z6F1_9AVES</name>
<dbReference type="PANTHER" id="PTHR12756:SF5">
    <property type="entry name" value="CYTOSOLIC CARBOXYPEPTIDASE 4"/>
    <property type="match status" value="1"/>
</dbReference>
<evidence type="ECO:0000256" key="11">
    <source>
        <dbReference type="ARBA" id="ARBA00029302"/>
    </source>
</evidence>
<dbReference type="PROSITE" id="PS52035">
    <property type="entry name" value="PEPTIDASE_M14"/>
    <property type="match status" value="1"/>
</dbReference>
<evidence type="ECO:0000256" key="1">
    <source>
        <dbReference type="ARBA" id="ARBA00001947"/>
    </source>
</evidence>
<evidence type="ECO:0000256" key="6">
    <source>
        <dbReference type="ARBA" id="ARBA00022670"/>
    </source>
</evidence>
<proteinExistence type="inferred from homology"/>
<keyword evidence="5" id="KW-0121">Carboxypeptidase</keyword>
<keyword evidence="4" id="KW-0963">Cytoplasm</keyword>
<evidence type="ECO:0000256" key="9">
    <source>
        <dbReference type="ARBA" id="ARBA00022833"/>
    </source>
</evidence>
<dbReference type="Pfam" id="PF18027">
    <property type="entry name" value="Pepdidase_M14_N"/>
    <property type="match status" value="1"/>
</dbReference>
<keyword evidence="7" id="KW-0479">Metal-binding</keyword>
<feature type="compositionally biased region" description="Acidic residues" evidence="13">
    <location>
        <begin position="229"/>
        <end position="261"/>
    </location>
</feature>
<evidence type="ECO:0000256" key="10">
    <source>
        <dbReference type="ARBA" id="ARBA00023049"/>
    </source>
</evidence>
<evidence type="ECO:0000256" key="5">
    <source>
        <dbReference type="ARBA" id="ARBA00022645"/>
    </source>
</evidence>
<reference evidence="15" key="2">
    <citation type="submission" date="2025-09" db="UniProtKB">
        <authorList>
            <consortium name="Ensembl"/>
        </authorList>
    </citation>
    <scope>IDENTIFICATION</scope>
</reference>
<reference evidence="15" key="1">
    <citation type="submission" date="2025-08" db="UniProtKB">
        <authorList>
            <consortium name="Ensembl"/>
        </authorList>
    </citation>
    <scope>IDENTIFICATION</scope>
</reference>
<comment type="catalytic activity">
    <reaction evidence="11">
        <text>(L-glutamyl)(n+1)-gamma-L-glutamyl-L-glutamyl-[protein] + H2O = (L-glutamyl)(n)-gamma-L-glutamyl-L-glutamyl-[protein] + L-glutamate</text>
        <dbReference type="Rhea" id="RHEA:60004"/>
        <dbReference type="Rhea" id="RHEA-COMP:15519"/>
        <dbReference type="Rhea" id="RHEA-COMP:15675"/>
        <dbReference type="ChEBI" id="CHEBI:15377"/>
        <dbReference type="ChEBI" id="CHEBI:29985"/>
        <dbReference type="ChEBI" id="CHEBI:143623"/>
    </reaction>
    <physiologicalReaction direction="left-to-right" evidence="11">
        <dbReference type="Rhea" id="RHEA:60005"/>
    </physiologicalReaction>
</comment>
<comment type="subcellular location">
    <subcellularLocation>
        <location evidence="2">Cytoplasm</location>
        <location evidence="2">Cytosol</location>
    </subcellularLocation>
</comment>
<dbReference type="CDD" id="cd06906">
    <property type="entry name" value="M14_Nna1"/>
    <property type="match status" value="1"/>
</dbReference>
<evidence type="ECO:0000256" key="4">
    <source>
        <dbReference type="ARBA" id="ARBA00022490"/>
    </source>
</evidence>
<comment type="similarity">
    <text evidence="3 12">Belongs to the peptidase M14 family.</text>
</comment>
<dbReference type="AlphaFoldDB" id="A0A8B9Z6F1"/>
<dbReference type="InterPro" id="IPR033852">
    <property type="entry name" value="CBPC1/4"/>
</dbReference>
<keyword evidence="9" id="KW-0862">Zinc</keyword>
<protein>
    <submittedName>
        <fullName evidence="15">ATP/GTP binding protein like 1</fullName>
    </submittedName>
</protein>
<dbReference type="Pfam" id="PF25571">
    <property type="entry name" value="TPR_CCP1_N"/>
    <property type="match status" value="2"/>
</dbReference>
<dbReference type="GO" id="GO:0004181">
    <property type="term" value="F:metallocarboxypeptidase activity"/>
    <property type="evidence" value="ECO:0007669"/>
    <property type="project" value="InterPro"/>
</dbReference>
<feature type="domain" description="Peptidase M14" evidence="14">
    <location>
        <begin position="654"/>
        <end position="940"/>
    </location>
</feature>
<feature type="active site" description="Proton donor/acceptor" evidence="12">
    <location>
        <position position="908"/>
    </location>
</feature>
<dbReference type="InterPro" id="IPR050821">
    <property type="entry name" value="Cytosolic_carboxypeptidase"/>
</dbReference>
<evidence type="ECO:0000256" key="7">
    <source>
        <dbReference type="ARBA" id="ARBA00022723"/>
    </source>
</evidence>
<keyword evidence="8" id="KW-0378">Hydrolase</keyword>
<dbReference type="SUPFAM" id="SSF53187">
    <property type="entry name" value="Zn-dependent exopeptidases"/>
    <property type="match status" value="1"/>
</dbReference>
<dbReference type="Ensembl" id="ENSBJAT00000002715.1">
    <property type="protein sequence ID" value="ENSBJAP00000002643.1"/>
    <property type="gene ID" value="ENSBJAG00000001895.1"/>
</dbReference>
<evidence type="ECO:0000256" key="2">
    <source>
        <dbReference type="ARBA" id="ARBA00004514"/>
    </source>
</evidence>
<dbReference type="GO" id="GO:0008270">
    <property type="term" value="F:zinc ion binding"/>
    <property type="evidence" value="ECO:0007669"/>
    <property type="project" value="InterPro"/>
</dbReference>
<dbReference type="Gene3D" id="3.40.630.10">
    <property type="entry name" value="Zn peptidases"/>
    <property type="match status" value="1"/>
</dbReference>
<keyword evidence="16" id="KW-1185">Reference proteome</keyword>
<evidence type="ECO:0000259" key="14">
    <source>
        <dbReference type="PROSITE" id="PS52035"/>
    </source>
</evidence>
<evidence type="ECO:0000256" key="13">
    <source>
        <dbReference type="SAM" id="MobiDB-lite"/>
    </source>
</evidence>
<accession>A0A8B9Z6F1</accession>
<keyword evidence="10" id="KW-0482">Metalloprotease</keyword>
<evidence type="ECO:0000256" key="8">
    <source>
        <dbReference type="ARBA" id="ARBA00022801"/>
    </source>
</evidence>
<evidence type="ECO:0000256" key="3">
    <source>
        <dbReference type="ARBA" id="ARBA00005988"/>
    </source>
</evidence>
<dbReference type="PANTHER" id="PTHR12756">
    <property type="entry name" value="CYTOSOLIC CARBOXYPEPTIDASE"/>
    <property type="match status" value="1"/>
</dbReference>
<dbReference type="GO" id="GO:0006508">
    <property type="term" value="P:proteolysis"/>
    <property type="evidence" value="ECO:0007669"/>
    <property type="project" value="UniProtKB-KW"/>
</dbReference>
<dbReference type="InterPro" id="IPR000834">
    <property type="entry name" value="Peptidase_M14"/>
</dbReference>
<evidence type="ECO:0000313" key="15">
    <source>
        <dbReference type="Ensembl" id="ENSBJAP00000002643.1"/>
    </source>
</evidence>
<organism evidence="15 16">
    <name type="scientific">Buteo japonicus</name>
    <dbReference type="NCBI Taxonomy" id="224669"/>
    <lineage>
        <taxon>Eukaryota</taxon>
        <taxon>Metazoa</taxon>
        <taxon>Chordata</taxon>
        <taxon>Craniata</taxon>
        <taxon>Vertebrata</taxon>
        <taxon>Euteleostomi</taxon>
        <taxon>Archelosauria</taxon>
        <taxon>Archosauria</taxon>
        <taxon>Dinosauria</taxon>
        <taxon>Saurischia</taxon>
        <taxon>Theropoda</taxon>
        <taxon>Coelurosauria</taxon>
        <taxon>Aves</taxon>
        <taxon>Neognathae</taxon>
        <taxon>Neoaves</taxon>
        <taxon>Telluraves</taxon>
        <taxon>Accipitrimorphae</taxon>
        <taxon>Accipitriformes</taxon>
        <taxon>Accipitridae</taxon>
        <taxon>Accipitrinae</taxon>
        <taxon>Buteo</taxon>
    </lineage>
</organism>
<keyword evidence="6" id="KW-0645">Protease</keyword>
<sequence length="996" mass="113725">MSCQCALAAHKANHTLALLQRPDLCNTLILIMLFTDRKFGLKVQKAEATDIILSLARRNLGHHLHLTHCLWVLRVCASNVTTGTTLGINGAMELLFKAVAPRELIFPGHRQAVNRGYLGGLLKLYQDWHHNDVSNNYIHIRRGLLLCLKHITNIQLGRETFLGSRGMEILFTSVQDCLSCKNLDPIITTVTQILRKCYPKEPLPVATVRSSYSFPLPGNAKAEPPCEGSEGDYESDGEEEAEKDLDNDDGESKEEDYDLETDVNKLRSRPVLDRPEEELGQYEAMCPELSHNFQEEKSLEDRTESLPFMPSHFIPSATSVKHPNYRWRNQSVTEMGPDPGEKDFKVPLQSWTKRDRCRWDQTDEKRDIAEAAQDADYYEEEDPARSHVLALRPLPKDAAWYKKMVYPECEALINPSPGGRLESSGIETHLLEKHQGDIPFHSPHFYIARAKHVKSIPDYRDLSFPDFWGHQPPPYSKPMLELVNRLREGLSLKQPAIGILALIYCSESSPGAPGCLTFFSKFESGNLRKAIQVREFEYDLIMNADVNSNQHHQWFYFEVRDMKLAVPYRFNIINCEKFNSQFNYGMQLVMYSVKEALQGKPCWLRAGHDICYYKNHYRCSAAAGEGVRGKFYYTLTFSIKFPHKDDVCYLAYHYPYTYSTMMCHLDILEQNRNPKKVYWRQQTLCQTLGGNLCPLLTITAMPESKKRDDLEQFCNRPYVFLVARVHPGESNASWVMKGTLEFLVSSDPIADLLRKCFIFKIVPMLNPDGVINGNHRCSLSGDDLNRQWLTPSSQLHPTIYHTKGLLYYLRSIGRAPLVFCDYHGHSQKKNVFLYGCSIKETLWQAGCVVDTSVITEDVGYRTLPKILDKVAPAFVMNSCSFLVEKSRESTARVVVWKEMGVLRSYTMESTYCGCSHGLYKRIREKTLKISASLHQGLQLGTQELEETGSKFCLGLLILHLKSLPCSEKVMAQATLLLDLEEEITDRDTPRNSSFPH</sequence>
<feature type="region of interest" description="Disordered" evidence="13">
    <location>
        <begin position="214"/>
        <end position="270"/>
    </location>
</feature>
<dbReference type="InterPro" id="IPR040626">
    <property type="entry name" value="Pepdidase_M14_N"/>
</dbReference>
<dbReference type="Proteomes" id="UP000694555">
    <property type="component" value="Unplaced"/>
</dbReference>
<dbReference type="GO" id="GO:0005829">
    <property type="term" value="C:cytosol"/>
    <property type="evidence" value="ECO:0007669"/>
    <property type="project" value="UniProtKB-SubCell"/>
</dbReference>
<dbReference type="Pfam" id="PF00246">
    <property type="entry name" value="Peptidase_M14"/>
    <property type="match status" value="1"/>
</dbReference>
<evidence type="ECO:0000256" key="12">
    <source>
        <dbReference type="PROSITE-ProRule" id="PRU01379"/>
    </source>
</evidence>